<dbReference type="AlphaFoldDB" id="A0A2M4B339"/>
<organism evidence="2">
    <name type="scientific">Anopheles triannulatus</name>
    <dbReference type="NCBI Taxonomy" id="58253"/>
    <lineage>
        <taxon>Eukaryota</taxon>
        <taxon>Metazoa</taxon>
        <taxon>Ecdysozoa</taxon>
        <taxon>Arthropoda</taxon>
        <taxon>Hexapoda</taxon>
        <taxon>Insecta</taxon>
        <taxon>Pterygota</taxon>
        <taxon>Neoptera</taxon>
        <taxon>Endopterygota</taxon>
        <taxon>Diptera</taxon>
        <taxon>Nematocera</taxon>
        <taxon>Culicoidea</taxon>
        <taxon>Culicidae</taxon>
        <taxon>Anophelinae</taxon>
        <taxon>Anopheles</taxon>
    </lineage>
</organism>
<feature type="chain" id="PRO_5014843980" evidence="1">
    <location>
        <begin position="27"/>
        <end position="108"/>
    </location>
</feature>
<feature type="signal peptide" evidence="1">
    <location>
        <begin position="1"/>
        <end position="26"/>
    </location>
</feature>
<protein>
    <submittedName>
        <fullName evidence="2">Putative secreted protein</fullName>
    </submittedName>
</protein>
<dbReference type="EMBL" id="GGFK01014130">
    <property type="protein sequence ID" value="MBW47451.1"/>
    <property type="molecule type" value="Transcribed_RNA"/>
</dbReference>
<evidence type="ECO:0000256" key="1">
    <source>
        <dbReference type="SAM" id="SignalP"/>
    </source>
</evidence>
<keyword evidence="1" id="KW-0732">Signal</keyword>
<name>A0A2M4B339_9DIPT</name>
<evidence type="ECO:0000313" key="2">
    <source>
        <dbReference type="EMBL" id="MBW47451.1"/>
    </source>
</evidence>
<sequence length="108" mass="12057">MKAHSPSTPVCRAITAFASTLSALFASLEQDCCCSTRRRLVRIIFVRHLLWNSWSNSSVAVRKEQCTNPHSTSAAFSRTSTTLSPSRRSTISCTFAFHSGRLRMMVML</sequence>
<reference evidence="2" key="1">
    <citation type="submission" date="2018-01" db="EMBL/GenBank/DDBJ databases">
        <title>An insight into the sialome of Amazonian anophelines.</title>
        <authorList>
            <person name="Ribeiro J.M."/>
            <person name="Scarpassa V."/>
            <person name="Calvo E."/>
        </authorList>
    </citation>
    <scope>NUCLEOTIDE SEQUENCE</scope>
    <source>
        <tissue evidence="2">Salivary glands</tissue>
    </source>
</reference>
<proteinExistence type="predicted"/>
<accession>A0A2M4B339</accession>